<comment type="caution">
    <text evidence="1">The sequence shown here is derived from an EMBL/GenBank/DDBJ whole genome shotgun (WGS) entry which is preliminary data.</text>
</comment>
<gene>
    <name evidence="1" type="ORF">LCGC14_2933530</name>
</gene>
<sequence>HVDQPARRSIEQFIFITVFWVAQPGRTFAETSQLNARIEYLMVANEPADAQQSGQQPITSSCYRGGGFVSFKLARQEQSMRDKIESSQLEPLGLSSRTGGRDPLGQFTLVGDFRIYRNPGRVKQLEKMLAYGVCLKSDRLALL</sequence>
<dbReference type="EMBL" id="LAZR01058624">
    <property type="protein sequence ID" value="KKK69489.1"/>
    <property type="molecule type" value="Genomic_DNA"/>
</dbReference>
<name>A0A0F8ZSV4_9ZZZZ</name>
<evidence type="ECO:0000313" key="1">
    <source>
        <dbReference type="EMBL" id="KKK69489.1"/>
    </source>
</evidence>
<organism evidence="1">
    <name type="scientific">marine sediment metagenome</name>
    <dbReference type="NCBI Taxonomy" id="412755"/>
    <lineage>
        <taxon>unclassified sequences</taxon>
        <taxon>metagenomes</taxon>
        <taxon>ecological metagenomes</taxon>
    </lineage>
</organism>
<accession>A0A0F8ZSV4</accession>
<feature type="non-terminal residue" evidence="1">
    <location>
        <position position="1"/>
    </location>
</feature>
<reference evidence="1" key="1">
    <citation type="journal article" date="2015" name="Nature">
        <title>Complex archaea that bridge the gap between prokaryotes and eukaryotes.</title>
        <authorList>
            <person name="Spang A."/>
            <person name="Saw J.H."/>
            <person name="Jorgensen S.L."/>
            <person name="Zaremba-Niedzwiedzka K."/>
            <person name="Martijn J."/>
            <person name="Lind A.E."/>
            <person name="van Eijk R."/>
            <person name="Schleper C."/>
            <person name="Guy L."/>
            <person name="Ettema T.J."/>
        </authorList>
    </citation>
    <scope>NUCLEOTIDE SEQUENCE</scope>
</reference>
<protein>
    <submittedName>
        <fullName evidence="1">Uncharacterized protein</fullName>
    </submittedName>
</protein>
<proteinExistence type="predicted"/>
<dbReference type="AlphaFoldDB" id="A0A0F8ZSV4"/>